<dbReference type="InterPro" id="IPR002192">
    <property type="entry name" value="PPDK_AMP/ATP-bd"/>
</dbReference>
<sequence>MREELTAPLLESGAADVAAAGGKGANLGELVRAGFPVPPGFVVTTAAYRLLLEETGLGGELARLLEAGEPPGPPGTEDPWADGTAAGPAGQPVAGLDGAALRDLVAGAGMPDRLRAAIAAAYRELGGGPVAVRSSATAEDLPGAAFAGQQDTFLDVDGEQAVLRAVARCWASLWTDRAMAYRARNAIDPHQVGIAVVIQRMVPAEAAGVLFTANPLTGKRGELVVEAAAGLGEAVVSGALTPDQYVLDVNGALRRFTPGHGGAVLGPEQLAGLADLGGRVQELFKRPQDIEWALAAGRLYVLQARPMTALPPEPPRLNRLQRLVGPFFLEMFQQRPYPLDVSGWMQHGIGAMLERMAGSVGARFPPLPRLLPEEDGVVVQLILPLPRPTLRMLAAPLSVLRRARRFDAALWTEDPRFAAFLAEVGRLRAADLSELPVRAVLGAAEDALSAMSLITGLRVSYLPSAFLPLGKLRLLLALLGAGRLGPALIAGAETRTSQANRGLEALAEQVNARPDLARAFRGLGPAELLVRLRRDPDFAGVREALDAFLAEYGHRETVSIVLSSAPTWAEAPEVVLGLVRSMLGERPAARDQSGEAMARLWRHPALRFAPLRRAVQRAVAEARCGIAFRENTHFYATMVLPVLRRAYSELGRRLARAGVLAEPAEVYHLRFGELGELVRQADDGGALPPAVAERYRAVVRARAAKRRELQGVPLLDPAVLFARRTPPPGVLVTGTGASRGQAAGRVRLVRGPEEFGLLDSGEILVCPYTNPSWTPLFRRAAAVVVDLGGLGSHAAIVAREYGIPAVMGTGNGTAVLYDGQHVRVDGNRGTVTAAG</sequence>
<dbReference type="RefSeq" id="WP_264796897.1">
    <property type="nucleotide sequence ID" value="NZ_BRVS01000023.1"/>
</dbReference>
<comment type="caution">
    <text evidence="4">The sequence shown here is derived from an EMBL/GenBank/DDBJ whole genome shotgun (WGS) entry which is preliminary data.</text>
</comment>
<keyword evidence="5" id="KW-1185">Reference proteome</keyword>
<accession>A0ABQ5MXW7</accession>
<feature type="region of interest" description="Disordered" evidence="1">
    <location>
        <begin position="65"/>
        <end position="91"/>
    </location>
</feature>
<evidence type="ECO:0000313" key="4">
    <source>
        <dbReference type="EMBL" id="GLB68808.1"/>
    </source>
</evidence>
<dbReference type="SUPFAM" id="SSF52009">
    <property type="entry name" value="Phosphohistidine domain"/>
    <property type="match status" value="1"/>
</dbReference>
<feature type="domain" description="Pyruvate phosphate dikinase AMP/ATP-binding" evidence="3">
    <location>
        <begin position="265"/>
        <end position="311"/>
    </location>
</feature>
<dbReference type="Pfam" id="PF01326">
    <property type="entry name" value="PPDK_N"/>
    <property type="match status" value="2"/>
</dbReference>
<name>A0ABQ5MXW7_9MICC</name>
<feature type="domain" description="PEP-utilising enzyme mobile" evidence="2">
    <location>
        <begin position="759"/>
        <end position="829"/>
    </location>
</feature>
<dbReference type="Gene3D" id="3.30.470.20">
    <property type="entry name" value="ATP-grasp fold, B domain"/>
    <property type="match status" value="2"/>
</dbReference>
<dbReference type="Pfam" id="PF00391">
    <property type="entry name" value="PEP-utilizers"/>
    <property type="match status" value="1"/>
</dbReference>
<organism evidence="4 5">
    <name type="scientific">Arthrobacter mangrovi</name>
    <dbReference type="NCBI Taxonomy" id="2966350"/>
    <lineage>
        <taxon>Bacteria</taxon>
        <taxon>Bacillati</taxon>
        <taxon>Actinomycetota</taxon>
        <taxon>Actinomycetes</taxon>
        <taxon>Micrococcales</taxon>
        <taxon>Micrococcaceae</taxon>
        <taxon>Arthrobacter</taxon>
    </lineage>
</organism>
<dbReference type="PANTHER" id="PTHR43615:SF1">
    <property type="entry name" value="PPDK_N DOMAIN-CONTAINING PROTEIN"/>
    <property type="match status" value="1"/>
</dbReference>
<protein>
    <recommendedName>
        <fullName evidence="6">Phosphoenolpyruvate synthase</fullName>
    </recommendedName>
</protein>
<dbReference type="Gene3D" id="3.30.1490.20">
    <property type="entry name" value="ATP-grasp fold, A domain"/>
    <property type="match status" value="1"/>
</dbReference>
<evidence type="ECO:0000256" key="1">
    <source>
        <dbReference type="SAM" id="MobiDB-lite"/>
    </source>
</evidence>
<evidence type="ECO:0000313" key="5">
    <source>
        <dbReference type="Proteomes" id="UP001209654"/>
    </source>
</evidence>
<dbReference type="SUPFAM" id="SSF56059">
    <property type="entry name" value="Glutathione synthetase ATP-binding domain-like"/>
    <property type="match status" value="1"/>
</dbReference>
<dbReference type="InterPro" id="IPR008279">
    <property type="entry name" value="PEP-util_enz_mobile_dom"/>
</dbReference>
<evidence type="ECO:0008006" key="6">
    <source>
        <dbReference type="Google" id="ProtNLM"/>
    </source>
</evidence>
<dbReference type="InterPro" id="IPR036637">
    <property type="entry name" value="Phosphohistidine_dom_sf"/>
</dbReference>
<proteinExistence type="predicted"/>
<dbReference type="InterPro" id="IPR051549">
    <property type="entry name" value="PEP_Utilizing_Enz"/>
</dbReference>
<dbReference type="PANTHER" id="PTHR43615">
    <property type="entry name" value="PHOSPHOENOLPYRUVATE SYNTHASE-RELATED"/>
    <property type="match status" value="1"/>
</dbReference>
<evidence type="ECO:0000259" key="2">
    <source>
        <dbReference type="Pfam" id="PF00391"/>
    </source>
</evidence>
<dbReference type="InterPro" id="IPR013815">
    <property type="entry name" value="ATP_grasp_subdomain_1"/>
</dbReference>
<evidence type="ECO:0000259" key="3">
    <source>
        <dbReference type="Pfam" id="PF01326"/>
    </source>
</evidence>
<dbReference type="Gene3D" id="3.50.30.10">
    <property type="entry name" value="Phosphohistidine domain"/>
    <property type="match status" value="1"/>
</dbReference>
<gene>
    <name evidence="4" type="ORF">AHIS1636_32510</name>
</gene>
<dbReference type="EMBL" id="BRVS01000023">
    <property type="protein sequence ID" value="GLB68808.1"/>
    <property type="molecule type" value="Genomic_DNA"/>
</dbReference>
<reference evidence="4 5" key="1">
    <citation type="journal article" date="2023" name="Int. J. Syst. Evol. Microbiol.">
        <title>Arthrobacter mangrovi sp. nov., an actinobacterium isolated from the rhizosphere of a mangrove.</title>
        <authorList>
            <person name="Hamada M."/>
            <person name="Saitou S."/>
            <person name="Enomoto N."/>
            <person name="Nanri K."/>
            <person name="Hidaka K."/>
            <person name="Miura T."/>
            <person name="Tamura T."/>
        </authorList>
    </citation>
    <scope>NUCLEOTIDE SEQUENCE [LARGE SCALE GENOMIC DNA]</scope>
    <source>
        <strain evidence="4 5">NBRC 112813</strain>
    </source>
</reference>
<feature type="domain" description="Pyruvate phosphate dikinase AMP/ATP-binding" evidence="3">
    <location>
        <begin position="19"/>
        <end position="249"/>
    </location>
</feature>
<dbReference type="Proteomes" id="UP001209654">
    <property type="component" value="Unassembled WGS sequence"/>
</dbReference>